<evidence type="ECO:0000313" key="7">
    <source>
        <dbReference type="Proteomes" id="UP000324575"/>
    </source>
</evidence>
<comment type="similarity">
    <text evidence="3">Belongs to the glycosyl hydrolase 5 (cellulase A) family.</text>
</comment>
<dbReference type="PANTHER" id="PTHR34142">
    <property type="entry name" value="ENDO-BETA-1,4-GLUCANASE A"/>
    <property type="match status" value="1"/>
</dbReference>
<dbReference type="GO" id="GO:0008810">
    <property type="term" value="F:cellulase activity"/>
    <property type="evidence" value="ECO:0007669"/>
    <property type="project" value="UniProtKB-EC"/>
</dbReference>
<protein>
    <submittedName>
        <fullName evidence="6">Endoglucanase</fullName>
        <ecNumber evidence="6">3.2.1.4</ecNumber>
    </submittedName>
</protein>
<keyword evidence="4" id="KW-0472">Membrane</keyword>
<evidence type="ECO:0000256" key="2">
    <source>
        <dbReference type="ARBA" id="ARBA00023295"/>
    </source>
</evidence>
<dbReference type="Gene3D" id="3.20.20.80">
    <property type="entry name" value="Glycosidases"/>
    <property type="match status" value="1"/>
</dbReference>
<evidence type="ECO:0000259" key="5">
    <source>
        <dbReference type="Pfam" id="PF00150"/>
    </source>
</evidence>
<dbReference type="EC" id="3.2.1.4" evidence="6"/>
<proteinExistence type="inferred from homology"/>
<sequence>MKHKIQFIVLVDIALFTVFFLTSSFDKNTKATVGDTTFVGKHGQLSVKGVQLVDKNGEALVLNGVSFGWHVWYSKFYNKETIAWLHSDWKADIVRAAIGVEPDGAYLQNPKLAMTCLYNVIDAAIANDQYVIVDWHAHEIHTDEAKAFFKQVTTKYKDVPNVIYEIFNEPWGSMSWADVKTYSVEVIKTIRAIDTKNIILVGSPHWDQDVDVAANDPITGYDNLMYTLHFYAATHKQELRNKGDYAFSKGLPIFVSECAGMEASGDGPLNTIEWKAWLKWMSERKISWAAWSISSKSETCSMIVADDQPGNKPAPIGNWTDGDLKEWGKIVRTELRNKN</sequence>
<dbReference type="PANTHER" id="PTHR34142:SF1">
    <property type="entry name" value="GLYCOSIDE HYDROLASE FAMILY 5 DOMAIN-CONTAINING PROTEIN"/>
    <property type="match status" value="1"/>
</dbReference>
<name>A0A5M8NXY3_9BACT</name>
<comment type="caution">
    <text evidence="6">The sequence shown here is derived from an EMBL/GenBank/DDBJ whole genome shotgun (WGS) entry which is preliminary data.</text>
</comment>
<dbReference type="EMBL" id="SNRX01000160">
    <property type="protein sequence ID" value="KAA6300029.1"/>
    <property type="molecule type" value="Genomic_DNA"/>
</dbReference>
<keyword evidence="4" id="KW-0812">Transmembrane</keyword>
<organism evidence="6 7">
    <name type="scientific">Candidatus Ordinivivax streblomastigis</name>
    <dbReference type="NCBI Taxonomy" id="2540710"/>
    <lineage>
        <taxon>Bacteria</taxon>
        <taxon>Pseudomonadati</taxon>
        <taxon>Bacteroidota</taxon>
        <taxon>Bacteroidia</taxon>
        <taxon>Bacteroidales</taxon>
        <taxon>Candidatus Ordinivivax</taxon>
    </lineage>
</organism>
<accession>A0A5M8NXY3</accession>
<feature type="domain" description="Glycoside hydrolase family 5" evidence="5">
    <location>
        <begin position="53"/>
        <end position="297"/>
    </location>
</feature>
<dbReference type="Pfam" id="PF00150">
    <property type="entry name" value="Cellulase"/>
    <property type="match status" value="1"/>
</dbReference>
<dbReference type="SUPFAM" id="SSF51445">
    <property type="entry name" value="(Trans)glycosidases"/>
    <property type="match status" value="1"/>
</dbReference>
<keyword evidence="1 3" id="KW-0378">Hydrolase</keyword>
<dbReference type="GO" id="GO:0000272">
    <property type="term" value="P:polysaccharide catabolic process"/>
    <property type="evidence" value="ECO:0007669"/>
    <property type="project" value="InterPro"/>
</dbReference>
<keyword evidence="4" id="KW-1133">Transmembrane helix</keyword>
<dbReference type="Proteomes" id="UP000324575">
    <property type="component" value="Unassembled WGS sequence"/>
</dbReference>
<evidence type="ECO:0000256" key="4">
    <source>
        <dbReference type="SAM" id="Phobius"/>
    </source>
</evidence>
<keyword evidence="2 3" id="KW-0326">Glycosidase</keyword>
<evidence type="ECO:0000313" key="6">
    <source>
        <dbReference type="EMBL" id="KAA6300029.1"/>
    </source>
</evidence>
<gene>
    <name evidence="6" type="ORF">EZS26_003828</name>
</gene>
<reference evidence="6 7" key="1">
    <citation type="submission" date="2019-03" db="EMBL/GenBank/DDBJ databases">
        <title>Single cell metagenomics reveals metabolic interactions within the superorganism composed of flagellate Streblomastix strix and complex community of Bacteroidetes bacteria on its surface.</title>
        <authorList>
            <person name="Treitli S.C."/>
            <person name="Kolisko M."/>
            <person name="Husnik F."/>
            <person name="Keeling P."/>
            <person name="Hampl V."/>
        </authorList>
    </citation>
    <scope>NUCLEOTIDE SEQUENCE [LARGE SCALE GENOMIC DNA]</scope>
    <source>
        <strain evidence="6">St1</strain>
    </source>
</reference>
<evidence type="ECO:0000256" key="3">
    <source>
        <dbReference type="RuleBase" id="RU361153"/>
    </source>
</evidence>
<feature type="transmembrane region" description="Helical" evidence="4">
    <location>
        <begin position="7"/>
        <end position="25"/>
    </location>
</feature>
<dbReference type="InterPro" id="IPR017853">
    <property type="entry name" value="GH"/>
</dbReference>
<dbReference type="AlphaFoldDB" id="A0A5M8NXY3"/>
<dbReference type="InterPro" id="IPR001547">
    <property type="entry name" value="Glyco_hydro_5"/>
</dbReference>
<evidence type="ECO:0000256" key="1">
    <source>
        <dbReference type="ARBA" id="ARBA00022801"/>
    </source>
</evidence>